<dbReference type="AlphaFoldDB" id="A0AAJ1YHR3"/>
<accession>A0AAJ1YHR3</accession>
<gene>
    <name evidence="1" type="ORF">RDT67_28745</name>
</gene>
<reference evidence="1" key="1">
    <citation type="submission" date="2023-08" db="EMBL/GenBank/DDBJ databases">
        <title>The Comparative Genomic Analysis of Yersiniaceae from Polar Regions.</title>
        <authorList>
            <person name="Goncharov A."/>
            <person name="Aslanov B."/>
            <person name="Kolodzhieva V."/>
            <person name="Azarov D."/>
            <person name="Mochov A."/>
            <person name="Lebedeva E."/>
        </authorList>
    </citation>
    <scope>NUCLEOTIDE SEQUENCE</scope>
    <source>
        <strain evidence="1">Vf</strain>
    </source>
</reference>
<dbReference type="RefSeq" id="WP_309048721.1">
    <property type="nucleotide sequence ID" value="NZ_JAVIGA010000066.1"/>
</dbReference>
<evidence type="ECO:0000313" key="1">
    <source>
        <dbReference type="EMBL" id="MDQ9130392.1"/>
    </source>
</evidence>
<dbReference type="Proteomes" id="UP001224622">
    <property type="component" value="Unassembled WGS sequence"/>
</dbReference>
<dbReference type="EMBL" id="JAVIGA010000066">
    <property type="protein sequence ID" value="MDQ9130392.1"/>
    <property type="molecule type" value="Genomic_DNA"/>
</dbReference>
<sequence>MRAHTVRSLIVFLQTRLMLAFYTLTGKKLSLEIRGEGQFDGTCFDGISDEEHERTLHWQCGMAGLLEMQGLARQLIGDDFLARVATFPDSVLNTSNRVFDEADARTRLTAFQPRLVLLYNSHDRLVLFGTIAEGTLTWVTAPHSAIVREHLLQQQRDLREAALQARQTGQVDRFDTVARLYRQMEDIDFLIAVT</sequence>
<proteinExistence type="predicted"/>
<protein>
    <submittedName>
        <fullName evidence="1">Uncharacterized protein</fullName>
    </submittedName>
</protein>
<name>A0AAJ1YHR3_SERFO</name>
<evidence type="ECO:0000313" key="2">
    <source>
        <dbReference type="Proteomes" id="UP001224622"/>
    </source>
</evidence>
<organism evidence="1 2">
    <name type="scientific">Serratia fonticola</name>
    <dbReference type="NCBI Taxonomy" id="47917"/>
    <lineage>
        <taxon>Bacteria</taxon>
        <taxon>Pseudomonadati</taxon>
        <taxon>Pseudomonadota</taxon>
        <taxon>Gammaproteobacteria</taxon>
        <taxon>Enterobacterales</taxon>
        <taxon>Yersiniaceae</taxon>
        <taxon>Serratia</taxon>
    </lineage>
</organism>
<comment type="caution">
    <text evidence="1">The sequence shown here is derived from an EMBL/GenBank/DDBJ whole genome shotgun (WGS) entry which is preliminary data.</text>
</comment>